<dbReference type="Proteomes" id="UP000266272">
    <property type="component" value="Unassembled WGS sequence"/>
</dbReference>
<dbReference type="GO" id="GO:0005840">
    <property type="term" value="C:ribosome"/>
    <property type="evidence" value="ECO:0007669"/>
    <property type="project" value="UniProtKB-KW"/>
</dbReference>
<dbReference type="GO" id="GO:0006412">
    <property type="term" value="P:translation"/>
    <property type="evidence" value="ECO:0007669"/>
    <property type="project" value="InterPro"/>
</dbReference>
<comment type="similarity">
    <text evidence="1">Belongs to the universal ribosomal protein uL24 family.</text>
</comment>
<dbReference type="GO" id="GO:1990904">
    <property type="term" value="C:ribonucleoprotein complex"/>
    <property type="evidence" value="ECO:0007669"/>
    <property type="project" value="UniProtKB-KW"/>
</dbReference>
<gene>
    <name evidence="5" type="ORF">TARUN_9868</name>
</gene>
<evidence type="ECO:0000313" key="6">
    <source>
        <dbReference type="Proteomes" id="UP000266272"/>
    </source>
</evidence>
<dbReference type="SUPFAM" id="SSF50104">
    <property type="entry name" value="Translation proteins SH3-like domain"/>
    <property type="match status" value="1"/>
</dbReference>
<dbReference type="Pfam" id="PF22682">
    <property type="entry name" value="Ribosomal_uL24m-like"/>
    <property type="match status" value="1"/>
</dbReference>
<feature type="region of interest" description="Disordered" evidence="4">
    <location>
        <begin position="351"/>
        <end position="385"/>
    </location>
</feature>
<reference evidence="5 6" key="1">
    <citation type="journal article" date="2018" name="PLoS Pathog.">
        <title>Evolution of structural diversity of trichothecenes, a family of toxins produced by plant pathogenic and entomopathogenic fungi.</title>
        <authorList>
            <person name="Proctor R.H."/>
            <person name="McCormick S.P."/>
            <person name="Kim H.S."/>
            <person name="Cardoza R.E."/>
            <person name="Stanley A.M."/>
            <person name="Lindo L."/>
            <person name="Kelly A."/>
            <person name="Brown D.W."/>
            <person name="Lee T."/>
            <person name="Vaughan M.M."/>
            <person name="Alexander N.J."/>
            <person name="Busman M."/>
            <person name="Gutierrez S."/>
        </authorList>
    </citation>
    <scope>NUCLEOTIDE SEQUENCE [LARGE SCALE GENOMIC DNA]</scope>
    <source>
        <strain evidence="5 6">IBT 40837</strain>
    </source>
</reference>
<organism evidence="5 6">
    <name type="scientific">Trichoderma arundinaceum</name>
    <dbReference type="NCBI Taxonomy" id="490622"/>
    <lineage>
        <taxon>Eukaryota</taxon>
        <taxon>Fungi</taxon>
        <taxon>Dikarya</taxon>
        <taxon>Ascomycota</taxon>
        <taxon>Pezizomycotina</taxon>
        <taxon>Sordariomycetes</taxon>
        <taxon>Hypocreomycetidae</taxon>
        <taxon>Hypocreales</taxon>
        <taxon>Hypocreaceae</taxon>
        <taxon>Trichoderma</taxon>
    </lineage>
</organism>
<dbReference type="STRING" id="490622.A0A395N8E3"/>
<protein>
    <submittedName>
        <fullName evidence="5">Kow motif containing</fullName>
    </submittedName>
</protein>
<dbReference type="OrthoDB" id="359154at2759"/>
<sequence>MQKLAKRAAQAQRQASRRTRLQMEQENVDSKLRSRLALRSAVEEVRQNLKDARKARREDWELGPLAPKRDLGFNEYGAFKENVRQDWSNYGLHQQSPKVIEQRCAWAGGVKQLNLAPGDRVVIQDGPDKGKIDRIRSVQPQVGTVTLEHRHQAVVQGMFGNPSRPQPMPISVASIRLVYPITNPETGVTRDVVINQLKAVPPNMQSSNMSLDRWQYGKKWDRVVPGLNVVIPWPEVEVPEFETMAADTVREQVEDRSFYYGLLSPPMPEQVVDELRNRFSRFRTRHEAWYIEKKEAEEALKKGRRETIKAMQTPLEEFHEKHREARAERGEPELSEEMLAKIGEFMAKKKSAALENAGASEVSSTAPVPPQEDPANVPPPTAGPQ</sequence>
<keyword evidence="2" id="KW-0689">Ribosomal protein</keyword>
<comment type="caution">
    <text evidence="5">The sequence shown here is derived from an EMBL/GenBank/DDBJ whole genome shotgun (WGS) entry which is preliminary data.</text>
</comment>
<evidence type="ECO:0000256" key="3">
    <source>
        <dbReference type="ARBA" id="ARBA00023274"/>
    </source>
</evidence>
<feature type="compositionally biased region" description="Pro residues" evidence="4">
    <location>
        <begin position="367"/>
        <end position="385"/>
    </location>
</feature>
<keyword evidence="6" id="KW-1185">Reference proteome</keyword>
<proteinExistence type="inferred from homology"/>
<name>A0A395N8E3_TRIAR</name>
<dbReference type="GO" id="GO:0003723">
    <property type="term" value="F:RNA binding"/>
    <property type="evidence" value="ECO:0007669"/>
    <property type="project" value="InterPro"/>
</dbReference>
<dbReference type="PANTHER" id="PTHR12903">
    <property type="entry name" value="MITOCHONDRIAL RIBOSOMAL PROTEIN L24"/>
    <property type="match status" value="1"/>
</dbReference>
<dbReference type="InterPro" id="IPR003256">
    <property type="entry name" value="Ribosomal_uL24"/>
</dbReference>
<keyword evidence="3" id="KW-0687">Ribonucleoprotein</keyword>
<evidence type="ECO:0000256" key="4">
    <source>
        <dbReference type="SAM" id="MobiDB-lite"/>
    </source>
</evidence>
<dbReference type="InterPro" id="IPR041988">
    <property type="entry name" value="Ribosomal_uL24_KOW"/>
</dbReference>
<evidence type="ECO:0000256" key="1">
    <source>
        <dbReference type="ARBA" id="ARBA00010618"/>
    </source>
</evidence>
<evidence type="ECO:0000313" key="5">
    <source>
        <dbReference type="EMBL" id="RFU72386.1"/>
    </source>
</evidence>
<dbReference type="InterPro" id="IPR008991">
    <property type="entry name" value="Translation_prot_SH3-like_sf"/>
</dbReference>
<dbReference type="CDD" id="cd06089">
    <property type="entry name" value="KOW_RPL26"/>
    <property type="match status" value="1"/>
</dbReference>
<accession>A0A395N8E3</accession>
<dbReference type="AlphaFoldDB" id="A0A395N8E3"/>
<evidence type="ECO:0000256" key="2">
    <source>
        <dbReference type="ARBA" id="ARBA00022980"/>
    </source>
</evidence>
<feature type="region of interest" description="Disordered" evidence="4">
    <location>
        <begin position="1"/>
        <end position="28"/>
    </location>
</feature>
<dbReference type="GO" id="GO:0003735">
    <property type="term" value="F:structural constituent of ribosome"/>
    <property type="evidence" value="ECO:0007669"/>
    <property type="project" value="InterPro"/>
</dbReference>
<dbReference type="EMBL" id="PXOA01000866">
    <property type="protein sequence ID" value="RFU72386.1"/>
    <property type="molecule type" value="Genomic_DNA"/>
</dbReference>